<gene>
    <name evidence="11" type="ORF">AUP44_14115</name>
    <name evidence="10" type="ORF">DCK97_29715</name>
</gene>
<dbReference type="PROSITE" id="PS50928">
    <property type="entry name" value="ABC_TM1"/>
    <property type="match status" value="1"/>
</dbReference>
<keyword evidence="7 8" id="KW-0472">Membrane</keyword>
<dbReference type="OrthoDB" id="7915284at2"/>
<accession>A0A161QZD6</accession>
<evidence type="ECO:0000256" key="5">
    <source>
        <dbReference type="ARBA" id="ARBA00022692"/>
    </source>
</evidence>
<evidence type="ECO:0000256" key="2">
    <source>
        <dbReference type="ARBA" id="ARBA00007069"/>
    </source>
</evidence>
<organism evidence="11 12">
    <name type="scientific">Tistrella mobilis</name>
    <dbReference type="NCBI Taxonomy" id="171437"/>
    <lineage>
        <taxon>Bacteria</taxon>
        <taxon>Pseudomonadati</taxon>
        <taxon>Pseudomonadota</taxon>
        <taxon>Alphaproteobacteria</taxon>
        <taxon>Geminicoccales</taxon>
        <taxon>Geminicoccaceae</taxon>
        <taxon>Tistrella</taxon>
    </lineage>
</organism>
<evidence type="ECO:0000313" key="13">
    <source>
        <dbReference type="Proteomes" id="UP000257706"/>
    </source>
</evidence>
<keyword evidence="5 8" id="KW-0812">Transmembrane</keyword>
<protein>
    <submittedName>
        <fullName evidence="11">ABC transporter permease</fullName>
    </submittedName>
</protein>
<dbReference type="SUPFAM" id="SSF161098">
    <property type="entry name" value="MetI-like"/>
    <property type="match status" value="1"/>
</dbReference>
<evidence type="ECO:0000256" key="6">
    <source>
        <dbReference type="ARBA" id="ARBA00022989"/>
    </source>
</evidence>
<name>A0A161QZD6_9PROT</name>
<feature type="domain" description="ABC transmembrane type-1" evidence="9">
    <location>
        <begin position="67"/>
        <end position="273"/>
    </location>
</feature>
<keyword evidence="6 8" id="KW-1133">Transmembrane helix</keyword>
<feature type="transmembrane region" description="Helical" evidence="8">
    <location>
        <begin position="71"/>
        <end position="93"/>
    </location>
</feature>
<dbReference type="RefSeq" id="WP_014746358.1">
    <property type="nucleotide sequence ID" value="NZ_CP121013.1"/>
</dbReference>
<dbReference type="Proteomes" id="UP000257706">
    <property type="component" value="Unassembled WGS sequence"/>
</dbReference>
<comment type="similarity">
    <text evidence="2">Belongs to the binding-protein-dependent transport system permease family. CysTW subfamily.</text>
</comment>
<evidence type="ECO:0000256" key="3">
    <source>
        <dbReference type="ARBA" id="ARBA00022448"/>
    </source>
</evidence>
<evidence type="ECO:0000256" key="4">
    <source>
        <dbReference type="ARBA" id="ARBA00022475"/>
    </source>
</evidence>
<feature type="transmembrane region" description="Helical" evidence="8">
    <location>
        <begin position="196"/>
        <end position="225"/>
    </location>
</feature>
<dbReference type="Pfam" id="PF00528">
    <property type="entry name" value="BPD_transp_1"/>
    <property type="match status" value="1"/>
</dbReference>
<evidence type="ECO:0000256" key="8">
    <source>
        <dbReference type="RuleBase" id="RU363032"/>
    </source>
</evidence>
<feature type="transmembrane region" description="Helical" evidence="8">
    <location>
        <begin position="252"/>
        <end position="272"/>
    </location>
</feature>
<keyword evidence="4" id="KW-1003">Cell membrane</keyword>
<comment type="caution">
    <text evidence="11">The sequence shown here is derived from an EMBL/GenBank/DDBJ whole genome shotgun (WGS) entry which is preliminary data.</text>
</comment>
<dbReference type="InterPro" id="IPR035906">
    <property type="entry name" value="MetI-like_sf"/>
</dbReference>
<dbReference type="GeneID" id="97243649"/>
<dbReference type="PROSITE" id="PS51257">
    <property type="entry name" value="PROKAR_LIPOPROTEIN"/>
    <property type="match status" value="1"/>
</dbReference>
<evidence type="ECO:0000259" key="9">
    <source>
        <dbReference type="PROSITE" id="PS50928"/>
    </source>
</evidence>
<dbReference type="EMBL" id="DMAI01000497">
    <property type="protein sequence ID" value="HAE51597.1"/>
    <property type="molecule type" value="Genomic_DNA"/>
</dbReference>
<evidence type="ECO:0000313" key="12">
    <source>
        <dbReference type="Proteomes" id="UP000075787"/>
    </source>
</evidence>
<feature type="transmembrane region" description="Helical" evidence="8">
    <location>
        <begin position="12"/>
        <end position="31"/>
    </location>
</feature>
<dbReference type="PANTHER" id="PTHR42929:SF5">
    <property type="entry name" value="ABC TRANSPORTER PERMEASE PROTEIN"/>
    <property type="match status" value="1"/>
</dbReference>
<evidence type="ECO:0000256" key="1">
    <source>
        <dbReference type="ARBA" id="ARBA00004651"/>
    </source>
</evidence>
<dbReference type="InterPro" id="IPR000515">
    <property type="entry name" value="MetI-like"/>
</dbReference>
<proteinExistence type="inferred from homology"/>
<comment type="subcellular location">
    <subcellularLocation>
        <location evidence="1 8">Cell membrane</location>
        <topology evidence="1 8">Multi-pass membrane protein</topology>
    </subcellularLocation>
</comment>
<sequence length="284" mass="30955">MIMRRRTGLGLVSPLMLVLIACFLAPVILMLPTSFREYLPGMGITPGSWTLDNYAQIVTDDYYREVVWRTFGLGLLVTAIALVIGYPLALMIARGPARWRVPLTLAVIFPMMLNLVVRSFGWIALLANRGLLNNLLIDLGLIDTPFKLMFNMTGVVIGLVHIYLPFMVLMLVAAIQAVPRDVEAAAATLGAGRIRTFFMVTLPLTASGILAGSILVFVLTISALVTPRMLGGATYRVLATVIYDEYMQLLNWPGGSALAFALTVTALVVVWISGRLAKRWGGLA</sequence>
<dbReference type="PANTHER" id="PTHR42929">
    <property type="entry name" value="INNER MEMBRANE ABC TRANSPORTER PERMEASE PROTEIN YDCU-RELATED-RELATED"/>
    <property type="match status" value="1"/>
</dbReference>
<evidence type="ECO:0000313" key="11">
    <source>
        <dbReference type="EMBL" id="KYO50181.1"/>
    </source>
</evidence>
<dbReference type="OMA" id="FMIIPVW"/>
<reference evidence="10 13" key="2">
    <citation type="journal article" date="2018" name="Nat. Biotechnol.">
        <title>A standardized bacterial taxonomy based on genome phylogeny substantially revises the tree of life.</title>
        <authorList>
            <person name="Parks D.H."/>
            <person name="Chuvochina M."/>
            <person name="Waite D.W."/>
            <person name="Rinke C."/>
            <person name="Skarshewski A."/>
            <person name="Chaumeil P.A."/>
            <person name="Hugenholtz P."/>
        </authorList>
    </citation>
    <scope>NUCLEOTIDE SEQUENCE [LARGE SCALE GENOMIC DNA]</scope>
    <source>
        <strain evidence="10">UBA8739</strain>
    </source>
</reference>
<dbReference type="GO" id="GO:0005886">
    <property type="term" value="C:plasma membrane"/>
    <property type="evidence" value="ECO:0007669"/>
    <property type="project" value="UniProtKB-SubCell"/>
</dbReference>
<evidence type="ECO:0000256" key="7">
    <source>
        <dbReference type="ARBA" id="ARBA00023136"/>
    </source>
</evidence>
<feature type="transmembrane region" description="Helical" evidence="8">
    <location>
        <begin position="148"/>
        <end position="175"/>
    </location>
</feature>
<dbReference type="CDD" id="cd06261">
    <property type="entry name" value="TM_PBP2"/>
    <property type="match status" value="1"/>
</dbReference>
<dbReference type="Proteomes" id="UP000075787">
    <property type="component" value="Unassembled WGS sequence"/>
</dbReference>
<dbReference type="GO" id="GO:0055085">
    <property type="term" value="P:transmembrane transport"/>
    <property type="evidence" value="ECO:0007669"/>
    <property type="project" value="InterPro"/>
</dbReference>
<dbReference type="EMBL" id="LPZR01000205">
    <property type="protein sequence ID" value="KYO50181.1"/>
    <property type="molecule type" value="Genomic_DNA"/>
</dbReference>
<evidence type="ECO:0000313" key="10">
    <source>
        <dbReference type="EMBL" id="HAE51597.1"/>
    </source>
</evidence>
<reference evidence="11 12" key="1">
    <citation type="submission" date="2015-12" db="EMBL/GenBank/DDBJ databases">
        <title>Genome sequence of Tistrella mobilis MCCC 1A02139.</title>
        <authorList>
            <person name="Lu L."/>
            <person name="Lai Q."/>
            <person name="Shao Z."/>
            <person name="Qian P."/>
        </authorList>
    </citation>
    <scope>NUCLEOTIDE SEQUENCE [LARGE SCALE GENOMIC DNA]</scope>
    <source>
        <strain evidence="11 12">MCCC 1A02139</strain>
    </source>
</reference>
<keyword evidence="3 8" id="KW-0813">Transport</keyword>
<dbReference type="AlphaFoldDB" id="A0A161QZD6"/>
<dbReference type="Gene3D" id="1.10.3720.10">
    <property type="entry name" value="MetI-like"/>
    <property type="match status" value="1"/>
</dbReference>
<feature type="transmembrane region" description="Helical" evidence="8">
    <location>
        <begin position="105"/>
        <end position="128"/>
    </location>
</feature>